<evidence type="ECO:0008006" key="4">
    <source>
        <dbReference type="Google" id="ProtNLM"/>
    </source>
</evidence>
<dbReference type="AlphaFoldDB" id="M5G9E2"/>
<dbReference type="Proteomes" id="UP000030653">
    <property type="component" value="Unassembled WGS sequence"/>
</dbReference>
<protein>
    <recommendedName>
        <fullName evidence="4">EF-hand domain-containing protein</fullName>
    </recommendedName>
</protein>
<name>M5G9E2_DACPD</name>
<dbReference type="HOGENOM" id="CLU_103874_2_0_1"/>
<evidence type="ECO:0000256" key="1">
    <source>
        <dbReference type="SAM" id="MobiDB-lite"/>
    </source>
</evidence>
<evidence type="ECO:0000313" key="2">
    <source>
        <dbReference type="EMBL" id="EJU05409.1"/>
    </source>
</evidence>
<keyword evidence="3" id="KW-1185">Reference proteome</keyword>
<dbReference type="GeneID" id="63686782"/>
<accession>M5G9E2</accession>
<evidence type="ECO:0000313" key="3">
    <source>
        <dbReference type="Proteomes" id="UP000030653"/>
    </source>
</evidence>
<dbReference type="Gene3D" id="1.10.238.10">
    <property type="entry name" value="EF-hand"/>
    <property type="match status" value="1"/>
</dbReference>
<dbReference type="RefSeq" id="XP_040632303.1">
    <property type="nucleotide sequence ID" value="XM_040771720.1"/>
</dbReference>
<dbReference type="OMA" id="ATRREDM"/>
<organism evidence="2 3">
    <name type="scientific">Dacryopinax primogenitus (strain DJM 731)</name>
    <name type="common">Brown rot fungus</name>
    <dbReference type="NCBI Taxonomy" id="1858805"/>
    <lineage>
        <taxon>Eukaryota</taxon>
        <taxon>Fungi</taxon>
        <taxon>Dikarya</taxon>
        <taxon>Basidiomycota</taxon>
        <taxon>Agaricomycotina</taxon>
        <taxon>Dacrymycetes</taxon>
        <taxon>Dacrymycetales</taxon>
        <taxon>Dacrymycetaceae</taxon>
        <taxon>Dacryopinax</taxon>
    </lineage>
</organism>
<dbReference type="OrthoDB" id="26525at2759"/>
<sequence length="200" mass="22370">MNRLGQLANSSRGDTPEPGLQQGHRNTFGTSHGRTVNVQLLDDEGDLTLEFETCLAFIFSKYCTPEPTTQPLDWLSASGPDRPAPPPLDWIQKGAYISDEALDRWAIDTNGAPLSEAVKEEIKDSIDTDDDGHLTFAGMLQIYQLQTSMDEEETWRDLASHGFDRNLELAPTRREDLQEPPADEHAPREDNEIHNPENTA</sequence>
<feature type="region of interest" description="Disordered" evidence="1">
    <location>
        <begin position="1"/>
        <end position="31"/>
    </location>
</feature>
<proteinExistence type="predicted"/>
<reference evidence="2 3" key="1">
    <citation type="journal article" date="2012" name="Science">
        <title>The Paleozoic origin of enzymatic lignin decomposition reconstructed from 31 fungal genomes.</title>
        <authorList>
            <person name="Floudas D."/>
            <person name="Binder M."/>
            <person name="Riley R."/>
            <person name="Barry K."/>
            <person name="Blanchette R.A."/>
            <person name="Henrissat B."/>
            <person name="Martinez A.T."/>
            <person name="Otillar R."/>
            <person name="Spatafora J.W."/>
            <person name="Yadav J.S."/>
            <person name="Aerts A."/>
            <person name="Benoit I."/>
            <person name="Boyd A."/>
            <person name="Carlson A."/>
            <person name="Copeland A."/>
            <person name="Coutinho P.M."/>
            <person name="de Vries R.P."/>
            <person name="Ferreira P."/>
            <person name="Findley K."/>
            <person name="Foster B."/>
            <person name="Gaskell J."/>
            <person name="Glotzer D."/>
            <person name="Gorecki P."/>
            <person name="Heitman J."/>
            <person name="Hesse C."/>
            <person name="Hori C."/>
            <person name="Igarashi K."/>
            <person name="Jurgens J.A."/>
            <person name="Kallen N."/>
            <person name="Kersten P."/>
            <person name="Kohler A."/>
            <person name="Kuees U."/>
            <person name="Kumar T.K.A."/>
            <person name="Kuo A."/>
            <person name="LaButti K."/>
            <person name="Larrondo L.F."/>
            <person name="Lindquist E."/>
            <person name="Ling A."/>
            <person name="Lombard V."/>
            <person name="Lucas S."/>
            <person name="Lundell T."/>
            <person name="Martin R."/>
            <person name="McLaughlin D.J."/>
            <person name="Morgenstern I."/>
            <person name="Morin E."/>
            <person name="Murat C."/>
            <person name="Nagy L.G."/>
            <person name="Nolan M."/>
            <person name="Ohm R.A."/>
            <person name="Patyshakuliyeva A."/>
            <person name="Rokas A."/>
            <person name="Ruiz-Duenas F.J."/>
            <person name="Sabat G."/>
            <person name="Salamov A."/>
            <person name="Samejima M."/>
            <person name="Schmutz J."/>
            <person name="Slot J.C."/>
            <person name="St John F."/>
            <person name="Stenlid J."/>
            <person name="Sun H."/>
            <person name="Sun S."/>
            <person name="Syed K."/>
            <person name="Tsang A."/>
            <person name="Wiebenga A."/>
            <person name="Young D."/>
            <person name="Pisabarro A."/>
            <person name="Eastwood D.C."/>
            <person name="Martin F."/>
            <person name="Cullen D."/>
            <person name="Grigoriev I.V."/>
            <person name="Hibbett D.S."/>
        </authorList>
    </citation>
    <scope>NUCLEOTIDE SEQUENCE [LARGE SCALE GENOMIC DNA]</scope>
    <source>
        <strain evidence="2 3">DJM-731 SS1</strain>
    </source>
</reference>
<dbReference type="EMBL" id="JH795856">
    <property type="protein sequence ID" value="EJU05409.1"/>
    <property type="molecule type" value="Genomic_DNA"/>
</dbReference>
<gene>
    <name evidence="2" type="ORF">DACRYDRAFT_19913</name>
</gene>
<feature type="region of interest" description="Disordered" evidence="1">
    <location>
        <begin position="166"/>
        <end position="200"/>
    </location>
</feature>